<evidence type="ECO:0000313" key="1">
    <source>
        <dbReference type="EMBL" id="HIS70659.1"/>
    </source>
</evidence>
<accession>A0A9D1JWA6</accession>
<reference evidence="1" key="1">
    <citation type="submission" date="2020-10" db="EMBL/GenBank/DDBJ databases">
        <authorList>
            <person name="Gilroy R."/>
        </authorList>
    </citation>
    <scope>NUCLEOTIDE SEQUENCE</scope>
    <source>
        <strain evidence="1">ChiGjej3B3-5194</strain>
    </source>
</reference>
<sequence length="271" mass="30826">MTKIVHAGGGFIIQGDGQKGKESTFLALFGQTKVGKDFVRKNKIVSKTEAESPDFLLNTDDGRTIGIEVVEFVLRTKKVIATTRLEAIGNKVVGYFKKKGIPISLLLEIYDKRKHSPYYADMIDRWQNPGFDHINASDKEIKDKIIEEIEAEGIKDWGLTKRWIDIGGQTFVVYVSKFHAPHTSCHVNNEGMCTENPFDELQSLIDGKNKKYEKYKQKCDDCYLLVVSSGNFVDFTYKIKFHKFKSAFRGVYLLDLGFGNKATKLRTVKMD</sequence>
<protein>
    <submittedName>
        <fullName evidence="1">Uncharacterized protein</fullName>
    </submittedName>
</protein>
<dbReference type="AlphaFoldDB" id="A0A9D1JWA6"/>
<organism evidence="1 2">
    <name type="scientific">Candidatus Enterousia intestinigallinarum</name>
    <dbReference type="NCBI Taxonomy" id="2840790"/>
    <lineage>
        <taxon>Bacteria</taxon>
        <taxon>Pseudomonadati</taxon>
        <taxon>Pseudomonadota</taxon>
        <taxon>Alphaproteobacteria</taxon>
        <taxon>Candidatus Enterousia</taxon>
    </lineage>
</organism>
<comment type="caution">
    <text evidence="1">The sequence shown here is derived from an EMBL/GenBank/DDBJ whole genome shotgun (WGS) entry which is preliminary data.</text>
</comment>
<dbReference type="EMBL" id="DVJI01000008">
    <property type="protein sequence ID" value="HIS70659.1"/>
    <property type="molecule type" value="Genomic_DNA"/>
</dbReference>
<reference evidence="1" key="2">
    <citation type="journal article" date="2021" name="PeerJ">
        <title>Extensive microbial diversity within the chicken gut microbiome revealed by metagenomics and culture.</title>
        <authorList>
            <person name="Gilroy R."/>
            <person name="Ravi A."/>
            <person name="Getino M."/>
            <person name="Pursley I."/>
            <person name="Horton D.L."/>
            <person name="Alikhan N.F."/>
            <person name="Baker D."/>
            <person name="Gharbi K."/>
            <person name="Hall N."/>
            <person name="Watson M."/>
            <person name="Adriaenssens E.M."/>
            <person name="Foster-Nyarko E."/>
            <person name="Jarju S."/>
            <person name="Secka A."/>
            <person name="Antonio M."/>
            <person name="Oren A."/>
            <person name="Chaudhuri R.R."/>
            <person name="La Ragione R."/>
            <person name="Hildebrand F."/>
            <person name="Pallen M.J."/>
        </authorList>
    </citation>
    <scope>NUCLEOTIDE SEQUENCE</scope>
    <source>
        <strain evidence="1">ChiGjej3B3-5194</strain>
    </source>
</reference>
<dbReference type="Proteomes" id="UP000886742">
    <property type="component" value="Unassembled WGS sequence"/>
</dbReference>
<gene>
    <name evidence="1" type="ORF">IAD02_01570</name>
</gene>
<proteinExistence type="predicted"/>
<evidence type="ECO:0000313" key="2">
    <source>
        <dbReference type="Proteomes" id="UP000886742"/>
    </source>
</evidence>
<name>A0A9D1JWA6_9PROT</name>